<keyword evidence="3 7" id="KW-0812">Transmembrane</keyword>
<evidence type="ECO:0000256" key="3">
    <source>
        <dbReference type="ARBA" id="ARBA00022692"/>
    </source>
</evidence>
<accession>A0A9X1IAE0</accession>
<feature type="transmembrane region" description="Helical" evidence="7">
    <location>
        <begin position="278"/>
        <end position="297"/>
    </location>
</feature>
<keyword evidence="9" id="KW-1185">Reference proteome</keyword>
<dbReference type="Proteomes" id="UP001139311">
    <property type="component" value="Unassembled WGS sequence"/>
</dbReference>
<keyword evidence="5 7" id="KW-0472">Membrane</keyword>
<dbReference type="RefSeq" id="WP_226602905.1">
    <property type="nucleotide sequence ID" value="NZ_JAJAQI010000001.1"/>
</dbReference>
<dbReference type="AlphaFoldDB" id="A0A9X1IAE0"/>
<sequence length="336" mass="34982">MPQDALSHAPAALPAAPPAADAPPRLGRALLRTAATLLLFLLGCGALLWFARDSEAVAAAALLSPTIIAACLALSLVNYLARGLRWILLGRAFGVAAPGGRQMLYFFAGFALTVTPGKVGEVVRLWLLHRHHGVSYTRSMPLLAGDRVLDMVAICLLALAGAALTSQYLAVTAVLTLACIALLAALTHAPLLLSLLDWAERRIRRAPGLFARAREVCATLPAIGRPAVLLPSLGLSLLGWLAECLVLWLVLQALGAAIGLGASMLVFCLAAVAGAVSLLPGGLGAADLSLLGLLRLVQVPEAAAIVTTILVRLATLWFAVGLGLMTLPFALRRPRP</sequence>
<comment type="subcellular location">
    <subcellularLocation>
        <location evidence="1">Cell membrane</location>
        <topology evidence="1">Multi-pass membrane protein</topology>
    </subcellularLocation>
</comment>
<dbReference type="PANTHER" id="PTHR39087">
    <property type="entry name" value="UPF0104 MEMBRANE PROTEIN MJ1595"/>
    <property type="match status" value="1"/>
</dbReference>
<gene>
    <name evidence="8" type="ORF">LHA35_00010</name>
</gene>
<feature type="region of interest" description="Disordered" evidence="6">
    <location>
        <begin position="1"/>
        <end position="20"/>
    </location>
</feature>
<dbReference type="PANTHER" id="PTHR39087:SF2">
    <property type="entry name" value="UPF0104 MEMBRANE PROTEIN MJ1595"/>
    <property type="match status" value="1"/>
</dbReference>
<comment type="caution">
    <text evidence="8">The sequence shown here is derived from an EMBL/GenBank/DDBJ whole genome shotgun (WGS) entry which is preliminary data.</text>
</comment>
<evidence type="ECO:0000256" key="1">
    <source>
        <dbReference type="ARBA" id="ARBA00004651"/>
    </source>
</evidence>
<organism evidence="8 9">
    <name type="scientific">Roseicella aerolata</name>
    <dbReference type="NCBI Taxonomy" id="2883479"/>
    <lineage>
        <taxon>Bacteria</taxon>
        <taxon>Pseudomonadati</taxon>
        <taxon>Pseudomonadota</taxon>
        <taxon>Alphaproteobacteria</taxon>
        <taxon>Acetobacterales</taxon>
        <taxon>Roseomonadaceae</taxon>
        <taxon>Roseicella</taxon>
    </lineage>
</organism>
<evidence type="ECO:0000256" key="5">
    <source>
        <dbReference type="ARBA" id="ARBA00023136"/>
    </source>
</evidence>
<dbReference type="Pfam" id="PF03706">
    <property type="entry name" value="LPG_synthase_TM"/>
    <property type="match status" value="1"/>
</dbReference>
<protein>
    <submittedName>
        <fullName evidence="8">Flippase-like domain-containing protein</fullName>
    </submittedName>
</protein>
<evidence type="ECO:0000313" key="8">
    <source>
        <dbReference type="EMBL" id="MCB4820113.1"/>
    </source>
</evidence>
<evidence type="ECO:0000256" key="7">
    <source>
        <dbReference type="SAM" id="Phobius"/>
    </source>
</evidence>
<evidence type="ECO:0000256" key="6">
    <source>
        <dbReference type="SAM" id="MobiDB-lite"/>
    </source>
</evidence>
<feature type="transmembrane region" description="Helical" evidence="7">
    <location>
        <begin position="246"/>
        <end position="271"/>
    </location>
</feature>
<name>A0A9X1IAE0_9PROT</name>
<evidence type="ECO:0000313" key="9">
    <source>
        <dbReference type="Proteomes" id="UP001139311"/>
    </source>
</evidence>
<evidence type="ECO:0000256" key="2">
    <source>
        <dbReference type="ARBA" id="ARBA00022475"/>
    </source>
</evidence>
<feature type="transmembrane region" description="Helical" evidence="7">
    <location>
        <begin position="216"/>
        <end position="240"/>
    </location>
</feature>
<reference evidence="8" key="1">
    <citation type="submission" date="2021-10" db="EMBL/GenBank/DDBJ databases">
        <title>Roseicella aerolatum sp. nov., isolated from aerosols of e-waste dismantling site.</title>
        <authorList>
            <person name="Qin T."/>
        </authorList>
    </citation>
    <scope>NUCLEOTIDE SEQUENCE</scope>
    <source>
        <strain evidence="8">GB24</strain>
    </source>
</reference>
<feature type="transmembrane region" description="Helical" evidence="7">
    <location>
        <begin position="309"/>
        <end position="331"/>
    </location>
</feature>
<dbReference type="InterPro" id="IPR022791">
    <property type="entry name" value="L-PG_synthase/AglD"/>
</dbReference>
<feature type="transmembrane region" description="Helical" evidence="7">
    <location>
        <begin position="29"/>
        <end position="51"/>
    </location>
</feature>
<dbReference type="EMBL" id="JAJAQI010000001">
    <property type="protein sequence ID" value="MCB4820113.1"/>
    <property type="molecule type" value="Genomic_DNA"/>
</dbReference>
<dbReference type="GO" id="GO:0005886">
    <property type="term" value="C:plasma membrane"/>
    <property type="evidence" value="ECO:0007669"/>
    <property type="project" value="UniProtKB-SubCell"/>
</dbReference>
<keyword evidence="2" id="KW-1003">Cell membrane</keyword>
<dbReference type="NCBIfam" id="TIGR00374">
    <property type="entry name" value="flippase-like domain"/>
    <property type="match status" value="1"/>
</dbReference>
<keyword evidence="4 7" id="KW-1133">Transmembrane helix</keyword>
<feature type="transmembrane region" description="Helical" evidence="7">
    <location>
        <begin position="57"/>
        <end position="81"/>
    </location>
</feature>
<evidence type="ECO:0000256" key="4">
    <source>
        <dbReference type="ARBA" id="ARBA00022989"/>
    </source>
</evidence>
<feature type="transmembrane region" description="Helical" evidence="7">
    <location>
        <begin position="175"/>
        <end position="196"/>
    </location>
</feature>
<proteinExistence type="predicted"/>
<feature type="transmembrane region" description="Helical" evidence="7">
    <location>
        <begin position="148"/>
        <end position="169"/>
    </location>
</feature>
<feature type="compositionally biased region" description="Low complexity" evidence="6">
    <location>
        <begin position="1"/>
        <end position="14"/>
    </location>
</feature>